<proteinExistence type="predicted"/>
<dbReference type="InterPro" id="IPR009057">
    <property type="entry name" value="Homeodomain-like_sf"/>
</dbReference>
<comment type="caution">
    <text evidence="2">The sequence shown here is derived from an EMBL/GenBank/DDBJ whole genome shotgun (WGS) entry which is preliminary data.</text>
</comment>
<evidence type="ECO:0000313" key="2">
    <source>
        <dbReference type="EMBL" id="GES89527.1"/>
    </source>
</evidence>
<reference evidence="2" key="1">
    <citation type="submission" date="2019-10" db="EMBL/GenBank/DDBJ databases">
        <title>Conservation and host-specific expression of non-tandemly repeated heterogenous ribosome RNA gene in arbuscular mycorrhizal fungi.</title>
        <authorList>
            <person name="Maeda T."/>
            <person name="Kobayashi Y."/>
            <person name="Nakagawa T."/>
            <person name="Ezawa T."/>
            <person name="Yamaguchi K."/>
            <person name="Bino T."/>
            <person name="Nishimoto Y."/>
            <person name="Shigenobu S."/>
            <person name="Kawaguchi M."/>
        </authorList>
    </citation>
    <scope>NUCLEOTIDE SEQUENCE</scope>
    <source>
        <strain evidence="2">HR1</strain>
    </source>
</reference>
<dbReference type="InterPro" id="IPR002492">
    <property type="entry name" value="Transposase_Tc1-like"/>
</dbReference>
<dbReference type="OrthoDB" id="2439533at2759"/>
<dbReference type="Proteomes" id="UP000615446">
    <property type="component" value="Unassembled WGS sequence"/>
</dbReference>
<dbReference type="GO" id="GO:0015074">
    <property type="term" value="P:DNA integration"/>
    <property type="evidence" value="ECO:0007669"/>
    <property type="project" value="InterPro"/>
</dbReference>
<gene>
    <name evidence="2" type="ORF">RCL2_001642300</name>
</gene>
<dbReference type="Pfam" id="PF01498">
    <property type="entry name" value="HTH_Tnp_Tc3_2"/>
    <property type="match status" value="1"/>
</dbReference>
<evidence type="ECO:0000259" key="1">
    <source>
        <dbReference type="Pfam" id="PF01498"/>
    </source>
</evidence>
<accession>A0A8H3QS71</accession>
<sequence>MALTTLEKNRNAVNLLWQKKIRNAREISQRTGVPLRSCERYVESLKKTGKITIGHRSGRPQKLTPKKRRQIGMIVKHNHFTTASKIKAQLEEKNSGLEVSIWSIRRELKNLGFVSVRPRKVPLLTQKAKENRLSWARDHVNYNWKKVVFSDETTIQMFCNTISAWSRDANKITSRNGKGQC</sequence>
<name>A0A8H3QS71_9GLOM</name>
<evidence type="ECO:0000313" key="3">
    <source>
        <dbReference type="Proteomes" id="UP000615446"/>
    </source>
</evidence>
<dbReference type="Gene3D" id="3.30.420.10">
    <property type="entry name" value="Ribonuclease H-like superfamily/Ribonuclease H"/>
    <property type="match status" value="1"/>
</dbReference>
<dbReference type="AlphaFoldDB" id="A0A8H3QS71"/>
<dbReference type="SUPFAM" id="SSF46689">
    <property type="entry name" value="Homeodomain-like"/>
    <property type="match status" value="1"/>
</dbReference>
<protein>
    <submittedName>
        <fullName evidence="2">Transposable element Tcb1 transposase</fullName>
    </submittedName>
</protein>
<dbReference type="EMBL" id="BLAL01000189">
    <property type="protein sequence ID" value="GES89527.1"/>
    <property type="molecule type" value="Genomic_DNA"/>
</dbReference>
<dbReference type="GO" id="GO:0006313">
    <property type="term" value="P:DNA transposition"/>
    <property type="evidence" value="ECO:0007669"/>
    <property type="project" value="InterPro"/>
</dbReference>
<organism evidence="2 3">
    <name type="scientific">Rhizophagus clarus</name>
    <dbReference type="NCBI Taxonomy" id="94130"/>
    <lineage>
        <taxon>Eukaryota</taxon>
        <taxon>Fungi</taxon>
        <taxon>Fungi incertae sedis</taxon>
        <taxon>Mucoromycota</taxon>
        <taxon>Glomeromycotina</taxon>
        <taxon>Glomeromycetes</taxon>
        <taxon>Glomerales</taxon>
        <taxon>Glomeraceae</taxon>
        <taxon>Rhizophagus</taxon>
    </lineage>
</organism>
<dbReference type="GO" id="GO:0003677">
    <property type="term" value="F:DNA binding"/>
    <property type="evidence" value="ECO:0007669"/>
    <property type="project" value="InterPro"/>
</dbReference>
<feature type="domain" description="Transposase Tc1-like" evidence="1">
    <location>
        <begin position="68"/>
        <end position="141"/>
    </location>
</feature>
<dbReference type="InterPro" id="IPR036397">
    <property type="entry name" value="RNaseH_sf"/>
</dbReference>